<name>A0ABV3QA51_9GAMM</name>
<protein>
    <submittedName>
        <fullName evidence="2">Uncharacterized protein</fullName>
    </submittedName>
</protein>
<sequence>MTCIALCLPILIAAMLAARQRASGILRHVAVRPRRAGSTSAPNRRLSR</sequence>
<organism evidence="2 3">
    <name type="scientific">Rhodanobacter lycopersici</name>
    <dbReference type="NCBI Taxonomy" id="3162487"/>
    <lineage>
        <taxon>Bacteria</taxon>
        <taxon>Pseudomonadati</taxon>
        <taxon>Pseudomonadota</taxon>
        <taxon>Gammaproteobacteria</taxon>
        <taxon>Lysobacterales</taxon>
        <taxon>Rhodanobacteraceae</taxon>
        <taxon>Rhodanobacter</taxon>
    </lineage>
</organism>
<accession>A0ABV3QA51</accession>
<keyword evidence="3" id="KW-1185">Reference proteome</keyword>
<comment type="caution">
    <text evidence="2">The sequence shown here is derived from an EMBL/GenBank/DDBJ whole genome shotgun (WGS) entry which is preliminary data.</text>
</comment>
<gene>
    <name evidence="2" type="ORF">ABQJ54_01410</name>
</gene>
<proteinExistence type="predicted"/>
<feature type="chain" id="PRO_5046711350" evidence="1">
    <location>
        <begin position="18"/>
        <end position="48"/>
    </location>
</feature>
<feature type="signal peptide" evidence="1">
    <location>
        <begin position="1"/>
        <end position="17"/>
    </location>
</feature>
<dbReference type="RefSeq" id="WP_367852496.1">
    <property type="nucleotide sequence ID" value="NZ_JBFOHK010000001.1"/>
</dbReference>
<reference evidence="2 3" key="1">
    <citation type="submission" date="2024-06" db="EMBL/GenBank/DDBJ databases">
        <authorList>
            <person name="Woo H."/>
        </authorList>
    </citation>
    <scope>NUCLEOTIDE SEQUENCE [LARGE SCALE GENOMIC DNA]</scope>
    <source>
        <strain evidence="2 3">Si-c</strain>
    </source>
</reference>
<evidence type="ECO:0000313" key="3">
    <source>
        <dbReference type="Proteomes" id="UP001556220"/>
    </source>
</evidence>
<evidence type="ECO:0000256" key="1">
    <source>
        <dbReference type="SAM" id="SignalP"/>
    </source>
</evidence>
<dbReference type="EMBL" id="JBFOHK010000001">
    <property type="protein sequence ID" value="MEW9570401.1"/>
    <property type="molecule type" value="Genomic_DNA"/>
</dbReference>
<dbReference type="Proteomes" id="UP001556220">
    <property type="component" value="Unassembled WGS sequence"/>
</dbReference>
<keyword evidence="1" id="KW-0732">Signal</keyword>
<evidence type="ECO:0000313" key="2">
    <source>
        <dbReference type="EMBL" id="MEW9570401.1"/>
    </source>
</evidence>